<evidence type="ECO:0000313" key="2">
    <source>
        <dbReference type="EMBL" id="EXC02930.1"/>
    </source>
</evidence>
<dbReference type="STRING" id="981085.W9RQ85"/>
<name>W9RQ85_9ROSA</name>
<dbReference type="AlphaFoldDB" id="W9RQ85"/>
<dbReference type="Gene3D" id="3.40.50.2000">
    <property type="entry name" value="Glycogen Phosphorylase B"/>
    <property type="match status" value="1"/>
</dbReference>
<sequence length="82" mass="9177">MNAVFLADDLRVALRVKANDKGIVGREEIAKYAKELMEGQEGKLLRNKMKELKESAKMALSDEGSSTKSLAEVVQIWKSHEN</sequence>
<dbReference type="PANTHER" id="PTHR48046:SF1">
    <property type="entry name" value="GLYCOSYLTRANSFERASE-RELATED"/>
    <property type="match status" value="1"/>
</dbReference>
<dbReference type="PANTHER" id="PTHR48046">
    <property type="entry name" value="UDP-GLYCOSYLTRANSFERASE 72E1"/>
    <property type="match status" value="1"/>
</dbReference>
<dbReference type="GO" id="GO:0016757">
    <property type="term" value="F:glycosyltransferase activity"/>
    <property type="evidence" value="ECO:0007669"/>
    <property type="project" value="UniProtKB-KW"/>
</dbReference>
<dbReference type="eggNOG" id="KOG1192">
    <property type="taxonomic scope" value="Eukaryota"/>
</dbReference>
<reference evidence="3" key="1">
    <citation type="submission" date="2013-01" db="EMBL/GenBank/DDBJ databases">
        <title>Draft Genome Sequence of a Mulberry Tree, Morus notabilis C.K. Schneid.</title>
        <authorList>
            <person name="He N."/>
            <person name="Zhao S."/>
        </authorList>
    </citation>
    <scope>NUCLEOTIDE SEQUENCE</scope>
</reference>
<proteinExistence type="predicted"/>
<dbReference type="EMBL" id="KE345372">
    <property type="protein sequence ID" value="EXC02930.1"/>
    <property type="molecule type" value="Genomic_DNA"/>
</dbReference>
<keyword evidence="1" id="KW-0328">Glycosyltransferase</keyword>
<dbReference type="SUPFAM" id="SSF53756">
    <property type="entry name" value="UDP-Glycosyltransferase/glycogen phosphorylase"/>
    <property type="match status" value="1"/>
</dbReference>
<evidence type="ECO:0000256" key="1">
    <source>
        <dbReference type="ARBA" id="ARBA00022676"/>
    </source>
</evidence>
<dbReference type="Proteomes" id="UP000030645">
    <property type="component" value="Unassembled WGS sequence"/>
</dbReference>
<organism evidence="2 3">
    <name type="scientific">Morus notabilis</name>
    <dbReference type="NCBI Taxonomy" id="981085"/>
    <lineage>
        <taxon>Eukaryota</taxon>
        <taxon>Viridiplantae</taxon>
        <taxon>Streptophyta</taxon>
        <taxon>Embryophyta</taxon>
        <taxon>Tracheophyta</taxon>
        <taxon>Spermatophyta</taxon>
        <taxon>Magnoliopsida</taxon>
        <taxon>eudicotyledons</taxon>
        <taxon>Gunneridae</taxon>
        <taxon>Pentapetalae</taxon>
        <taxon>rosids</taxon>
        <taxon>fabids</taxon>
        <taxon>Rosales</taxon>
        <taxon>Moraceae</taxon>
        <taxon>Moreae</taxon>
        <taxon>Morus</taxon>
    </lineage>
</organism>
<keyword evidence="3" id="KW-1185">Reference proteome</keyword>
<protein>
    <submittedName>
        <fullName evidence="2">UDP-glycosyltransferase</fullName>
    </submittedName>
</protein>
<keyword evidence="2" id="KW-0808">Transferase</keyword>
<accession>W9RQ85</accession>
<evidence type="ECO:0000313" key="3">
    <source>
        <dbReference type="Proteomes" id="UP000030645"/>
    </source>
</evidence>
<gene>
    <name evidence="2" type="ORF">L484_012055</name>
</gene>